<evidence type="ECO:0000256" key="4">
    <source>
        <dbReference type="ARBA" id="ARBA00023239"/>
    </source>
</evidence>
<dbReference type="RefSeq" id="WP_344737645.1">
    <property type="nucleotide sequence ID" value="NZ_BAAAYU010000005.1"/>
</dbReference>
<name>A0ABP7ALS2_9MICO</name>
<dbReference type="CDD" id="cd00452">
    <property type="entry name" value="KDPG_aldolase"/>
    <property type="match status" value="1"/>
</dbReference>
<dbReference type="InterPro" id="IPR013785">
    <property type="entry name" value="Aldolase_TIM"/>
</dbReference>
<keyword evidence="7" id="KW-1185">Reference proteome</keyword>
<dbReference type="PANTHER" id="PTHR30246">
    <property type="entry name" value="2-KETO-3-DEOXY-6-PHOSPHOGLUCONATE ALDOLASE"/>
    <property type="match status" value="1"/>
</dbReference>
<dbReference type="InterPro" id="IPR000887">
    <property type="entry name" value="Aldlse_KDPG_KHG"/>
</dbReference>
<dbReference type="NCBIfam" id="TIGR01182">
    <property type="entry name" value="eda"/>
    <property type="match status" value="1"/>
</dbReference>
<protein>
    <submittedName>
        <fullName evidence="6">Bifunctional 4-hydroxy-2-oxoglutarate aldolase/2-dehydro-3-deoxy-phosphogluconate aldolase</fullName>
    </submittedName>
</protein>
<comment type="pathway">
    <text evidence="1">Carbohydrate acid metabolism.</text>
</comment>
<evidence type="ECO:0000256" key="2">
    <source>
        <dbReference type="ARBA" id="ARBA00006906"/>
    </source>
</evidence>
<evidence type="ECO:0000256" key="3">
    <source>
        <dbReference type="ARBA" id="ARBA00011233"/>
    </source>
</evidence>
<evidence type="ECO:0000313" key="7">
    <source>
        <dbReference type="Proteomes" id="UP001501697"/>
    </source>
</evidence>
<dbReference type="EMBL" id="BAAAYU010000005">
    <property type="protein sequence ID" value="GAA3634952.1"/>
    <property type="molecule type" value="Genomic_DNA"/>
</dbReference>
<reference evidence="7" key="1">
    <citation type="journal article" date="2019" name="Int. J. Syst. Evol. Microbiol.">
        <title>The Global Catalogue of Microorganisms (GCM) 10K type strain sequencing project: providing services to taxonomists for standard genome sequencing and annotation.</title>
        <authorList>
            <consortium name="The Broad Institute Genomics Platform"/>
            <consortium name="The Broad Institute Genome Sequencing Center for Infectious Disease"/>
            <person name="Wu L."/>
            <person name="Ma J."/>
        </authorList>
    </citation>
    <scope>NUCLEOTIDE SEQUENCE [LARGE SCALE GENOMIC DNA]</scope>
    <source>
        <strain evidence="7">JCM 16544</strain>
    </source>
</reference>
<dbReference type="Gene3D" id="3.20.20.70">
    <property type="entry name" value="Aldolase class I"/>
    <property type="match status" value="1"/>
</dbReference>
<proteinExistence type="inferred from homology"/>
<dbReference type="PANTHER" id="PTHR30246:SF1">
    <property type="entry name" value="2-DEHYDRO-3-DEOXY-6-PHOSPHOGALACTONATE ALDOLASE-RELATED"/>
    <property type="match status" value="1"/>
</dbReference>
<evidence type="ECO:0000313" key="6">
    <source>
        <dbReference type="EMBL" id="GAA3634952.1"/>
    </source>
</evidence>
<evidence type="ECO:0000256" key="5">
    <source>
        <dbReference type="ARBA" id="ARBA00023277"/>
    </source>
</evidence>
<dbReference type="Pfam" id="PF01081">
    <property type="entry name" value="Aldolase"/>
    <property type="match status" value="1"/>
</dbReference>
<comment type="subunit">
    <text evidence="3">Homotrimer.</text>
</comment>
<keyword evidence="5" id="KW-0119">Carbohydrate metabolism</keyword>
<comment type="similarity">
    <text evidence="2">Belongs to the KHG/KDPG aldolase family.</text>
</comment>
<comment type="caution">
    <text evidence="6">The sequence shown here is derived from an EMBL/GenBank/DDBJ whole genome shotgun (WGS) entry which is preliminary data.</text>
</comment>
<sequence>MDAPTSPSSRLEPSALLRERPVIAVLRADAARDYDAVVDTLVECGIRSVELTLTTPETIEHLPTLHRRVGAAAEIGVGTITSEDQARRAIDAGADYLVTPITRPSVIAEGLRAGVPVYPGALTPTEVHAAWTAGATAVKIFPASTVGAEYGGHLRGPFPDLRFVPSGGVGLSDIEAWLRAGALAVSVGGPLVGDALRGGSLEDLRARATQTVQLVDDLRVRS</sequence>
<gene>
    <name evidence="6" type="ORF">GCM10022200_17750</name>
</gene>
<organism evidence="6 7">
    <name type="scientific">Microbacterium awajiense</name>
    <dbReference type="NCBI Taxonomy" id="415214"/>
    <lineage>
        <taxon>Bacteria</taxon>
        <taxon>Bacillati</taxon>
        <taxon>Actinomycetota</taxon>
        <taxon>Actinomycetes</taxon>
        <taxon>Micrococcales</taxon>
        <taxon>Microbacteriaceae</taxon>
        <taxon>Microbacterium</taxon>
    </lineage>
</organism>
<accession>A0ABP7ALS2</accession>
<dbReference type="SUPFAM" id="SSF51569">
    <property type="entry name" value="Aldolase"/>
    <property type="match status" value="1"/>
</dbReference>
<dbReference type="Proteomes" id="UP001501697">
    <property type="component" value="Unassembled WGS sequence"/>
</dbReference>
<keyword evidence="4" id="KW-0456">Lyase</keyword>
<evidence type="ECO:0000256" key="1">
    <source>
        <dbReference type="ARBA" id="ARBA00004761"/>
    </source>
</evidence>